<proteinExistence type="predicted"/>
<name>A0A1I6LUP1_9RHOB</name>
<dbReference type="CDD" id="cd00130">
    <property type="entry name" value="PAS"/>
    <property type="match status" value="1"/>
</dbReference>
<evidence type="ECO:0000259" key="4">
    <source>
        <dbReference type="PROSITE" id="PS50112"/>
    </source>
</evidence>
<evidence type="ECO:0000313" key="5">
    <source>
        <dbReference type="EMBL" id="SFS07106.1"/>
    </source>
</evidence>
<dbReference type="PROSITE" id="PS50112">
    <property type="entry name" value="PAS"/>
    <property type="match status" value="1"/>
</dbReference>
<keyword evidence="6" id="KW-1185">Reference proteome</keyword>
<evidence type="ECO:0000313" key="6">
    <source>
        <dbReference type="Proteomes" id="UP000198926"/>
    </source>
</evidence>
<sequence>MQDGPLYNPNVQPRPKDLDACVMQSAVPMVIADAALNDMPLVVINDAFCDMTGHAREDMIGQNCRILQPPQGMDTIRTRMRKFLDDDTRLQADFILPNCRKDGSRFLNLLYLSKLTFPGRSPLFLGSQFDITTQTTAQLAHFSETLQEDVAKMNSALTAEGWSFVPPFIALDQSLARIAHYELTDG</sequence>
<keyword evidence="2" id="KW-0288">FMN</keyword>
<evidence type="ECO:0000256" key="2">
    <source>
        <dbReference type="ARBA" id="ARBA00022643"/>
    </source>
</evidence>
<evidence type="ECO:0000256" key="3">
    <source>
        <dbReference type="ARBA" id="ARBA00022991"/>
    </source>
</evidence>
<dbReference type="EMBL" id="FOZM01000001">
    <property type="protein sequence ID" value="SFS07106.1"/>
    <property type="molecule type" value="Genomic_DNA"/>
</dbReference>
<organism evidence="5 6">
    <name type="scientific">Yoonia litorea</name>
    <dbReference type="NCBI Taxonomy" id="1123755"/>
    <lineage>
        <taxon>Bacteria</taxon>
        <taxon>Pseudomonadati</taxon>
        <taxon>Pseudomonadota</taxon>
        <taxon>Alphaproteobacteria</taxon>
        <taxon>Rhodobacterales</taxon>
        <taxon>Paracoccaceae</taxon>
        <taxon>Yoonia</taxon>
    </lineage>
</organism>
<keyword evidence="1" id="KW-0285">Flavoprotein</keyword>
<accession>A0A1I6LUP1</accession>
<dbReference type="InterPro" id="IPR035965">
    <property type="entry name" value="PAS-like_dom_sf"/>
</dbReference>
<keyword evidence="3" id="KW-0157">Chromophore</keyword>
<dbReference type="SUPFAM" id="SSF55785">
    <property type="entry name" value="PYP-like sensor domain (PAS domain)"/>
    <property type="match status" value="1"/>
</dbReference>
<gene>
    <name evidence="5" type="ORF">SAMN05444714_0906</name>
</gene>
<reference evidence="5 6" key="1">
    <citation type="submission" date="2016-10" db="EMBL/GenBank/DDBJ databases">
        <authorList>
            <person name="de Groot N.N."/>
        </authorList>
    </citation>
    <scope>NUCLEOTIDE SEQUENCE [LARGE SCALE GENOMIC DNA]</scope>
    <source>
        <strain evidence="5 6">DSM 29433</strain>
    </source>
</reference>
<dbReference type="Proteomes" id="UP000198926">
    <property type="component" value="Unassembled WGS sequence"/>
</dbReference>
<dbReference type="STRING" id="1123755.SAMN05444714_0906"/>
<dbReference type="PANTHER" id="PTHR47429:SF2">
    <property type="entry name" value="PROTEIN TWIN LOV 1"/>
    <property type="match status" value="1"/>
</dbReference>
<protein>
    <submittedName>
        <fullName evidence="5">PAS domain S-box-containing protein</fullName>
    </submittedName>
</protein>
<dbReference type="PANTHER" id="PTHR47429">
    <property type="entry name" value="PROTEIN TWIN LOV 1"/>
    <property type="match status" value="1"/>
</dbReference>
<evidence type="ECO:0000256" key="1">
    <source>
        <dbReference type="ARBA" id="ARBA00022630"/>
    </source>
</evidence>
<dbReference type="InterPro" id="IPR000014">
    <property type="entry name" value="PAS"/>
</dbReference>
<dbReference type="NCBIfam" id="TIGR00229">
    <property type="entry name" value="sensory_box"/>
    <property type="match status" value="1"/>
</dbReference>
<dbReference type="RefSeq" id="WP_090204477.1">
    <property type="nucleotide sequence ID" value="NZ_FOZM01000001.1"/>
</dbReference>
<dbReference type="SMART" id="SM00091">
    <property type="entry name" value="PAS"/>
    <property type="match status" value="1"/>
</dbReference>
<dbReference type="Pfam" id="PF13426">
    <property type="entry name" value="PAS_9"/>
    <property type="match status" value="1"/>
</dbReference>
<dbReference type="OrthoDB" id="489241at2"/>
<dbReference type="Gene3D" id="3.30.450.20">
    <property type="entry name" value="PAS domain"/>
    <property type="match status" value="1"/>
</dbReference>
<dbReference type="AlphaFoldDB" id="A0A1I6LUP1"/>
<feature type="domain" description="PAS" evidence="4">
    <location>
        <begin position="41"/>
        <end position="87"/>
    </location>
</feature>